<feature type="region of interest" description="Disordered" evidence="1">
    <location>
        <begin position="51"/>
        <end position="170"/>
    </location>
</feature>
<evidence type="ECO:0000313" key="3">
    <source>
        <dbReference type="Proteomes" id="UP000466442"/>
    </source>
</evidence>
<gene>
    <name evidence="2" type="ORF">GE061_014444</name>
</gene>
<evidence type="ECO:0000256" key="1">
    <source>
        <dbReference type="SAM" id="MobiDB-lite"/>
    </source>
</evidence>
<protein>
    <submittedName>
        <fullName evidence="2">Uncharacterized protein</fullName>
    </submittedName>
</protein>
<accession>A0A8S9XQW6</accession>
<feature type="compositionally biased region" description="Polar residues" evidence="1">
    <location>
        <begin position="66"/>
        <end position="87"/>
    </location>
</feature>
<organism evidence="2 3">
    <name type="scientific">Apolygus lucorum</name>
    <name type="common">Small green plant bug</name>
    <name type="synonym">Lygocoris lucorum</name>
    <dbReference type="NCBI Taxonomy" id="248454"/>
    <lineage>
        <taxon>Eukaryota</taxon>
        <taxon>Metazoa</taxon>
        <taxon>Ecdysozoa</taxon>
        <taxon>Arthropoda</taxon>
        <taxon>Hexapoda</taxon>
        <taxon>Insecta</taxon>
        <taxon>Pterygota</taxon>
        <taxon>Neoptera</taxon>
        <taxon>Paraneoptera</taxon>
        <taxon>Hemiptera</taxon>
        <taxon>Heteroptera</taxon>
        <taxon>Panheteroptera</taxon>
        <taxon>Cimicomorpha</taxon>
        <taxon>Miridae</taxon>
        <taxon>Mirini</taxon>
        <taxon>Apolygus</taxon>
    </lineage>
</organism>
<dbReference type="EMBL" id="WIXP02000005">
    <property type="protein sequence ID" value="KAF6211327.1"/>
    <property type="molecule type" value="Genomic_DNA"/>
</dbReference>
<keyword evidence="3" id="KW-1185">Reference proteome</keyword>
<dbReference type="Proteomes" id="UP000466442">
    <property type="component" value="Linkage Group LG5"/>
</dbReference>
<dbReference type="AlphaFoldDB" id="A0A8S9XQW6"/>
<evidence type="ECO:0000313" key="2">
    <source>
        <dbReference type="EMBL" id="KAF6211327.1"/>
    </source>
</evidence>
<feature type="compositionally biased region" description="Acidic residues" evidence="1">
    <location>
        <begin position="161"/>
        <end position="170"/>
    </location>
</feature>
<name>A0A8S9XQW6_APOLU</name>
<sequence length="196" mass="21899">MTDKTQSPNHRPQLQHCPHPTLLVLQGLQAHFQLSQHQRLLLLLVDVSTSLDTSPTSSLPDPVKEPNQSNPTQYSQDKSGQSSQDETAQSSQDKSAQSSQDRSAQSSQDKSAQSSQHRSAQSSQDKLAQPSLVRRGRKRRAQPETDVHTPSKQLRVSSELEPADVDLPDESDDEFETLHVEVNEQGKYQLDLRTTR</sequence>
<reference evidence="2" key="1">
    <citation type="journal article" date="2021" name="Mol. Ecol. Resour.">
        <title>Apolygus lucorum genome provides insights into omnivorousness and mesophyll feeding.</title>
        <authorList>
            <person name="Liu Y."/>
            <person name="Liu H."/>
            <person name="Wang H."/>
            <person name="Huang T."/>
            <person name="Liu B."/>
            <person name="Yang B."/>
            <person name="Yin L."/>
            <person name="Li B."/>
            <person name="Zhang Y."/>
            <person name="Zhang S."/>
            <person name="Jiang F."/>
            <person name="Zhang X."/>
            <person name="Ren Y."/>
            <person name="Wang B."/>
            <person name="Wang S."/>
            <person name="Lu Y."/>
            <person name="Wu K."/>
            <person name="Fan W."/>
            <person name="Wang G."/>
        </authorList>
    </citation>
    <scope>NUCLEOTIDE SEQUENCE</scope>
    <source>
        <strain evidence="2">12Hb</strain>
    </source>
</reference>
<feature type="compositionally biased region" description="Low complexity" evidence="1">
    <location>
        <begin position="51"/>
        <end position="61"/>
    </location>
</feature>
<proteinExistence type="predicted"/>
<comment type="caution">
    <text evidence="2">The sequence shown here is derived from an EMBL/GenBank/DDBJ whole genome shotgun (WGS) entry which is preliminary data.</text>
</comment>
<feature type="compositionally biased region" description="Low complexity" evidence="1">
    <location>
        <begin position="88"/>
        <end position="124"/>
    </location>
</feature>